<dbReference type="InterPro" id="IPR018062">
    <property type="entry name" value="HTH_AraC-typ_CS"/>
</dbReference>
<dbReference type="PANTHER" id="PTHR43280:SF30">
    <property type="entry name" value="MMSAB OPERON REGULATORY PROTEIN"/>
    <property type="match status" value="1"/>
</dbReference>
<evidence type="ECO:0000256" key="3">
    <source>
        <dbReference type="ARBA" id="ARBA00023163"/>
    </source>
</evidence>
<reference evidence="5 6" key="1">
    <citation type="submission" date="2024-02" db="EMBL/GenBank/DDBJ databases">
        <title>Whole genome sequencing of Parabacteroides sp. AD58.</title>
        <authorList>
            <person name="Chaplin A.V."/>
            <person name="Pikina A.P."/>
            <person name="Sokolova S.R."/>
            <person name="Korostin D.O."/>
            <person name="Efimov B.A."/>
        </authorList>
    </citation>
    <scope>NUCLEOTIDE SEQUENCE [LARGE SCALE GENOMIC DNA]</scope>
    <source>
        <strain evidence="5 6">AD58</strain>
    </source>
</reference>
<proteinExistence type="predicted"/>
<dbReference type="PROSITE" id="PS01124">
    <property type="entry name" value="HTH_ARAC_FAMILY_2"/>
    <property type="match status" value="1"/>
</dbReference>
<keyword evidence="6" id="KW-1185">Reference proteome</keyword>
<dbReference type="InterPro" id="IPR009057">
    <property type="entry name" value="Homeodomain-like_sf"/>
</dbReference>
<dbReference type="SUPFAM" id="SSF51215">
    <property type="entry name" value="Regulatory protein AraC"/>
    <property type="match status" value="1"/>
</dbReference>
<dbReference type="Gene3D" id="1.10.10.60">
    <property type="entry name" value="Homeodomain-like"/>
    <property type="match status" value="2"/>
</dbReference>
<evidence type="ECO:0000256" key="1">
    <source>
        <dbReference type="ARBA" id="ARBA00023015"/>
    </source>
</evidence>
<dbReference type="Gene3D" id="2.60.120.280">
    <property type="entry name" value="Regulatory protein AraC"/>
    <property type="match status" value="1"/>
</dbReference>
<evidence type="ECO:0000256" key="2">
    <source>
        <dbReference type="ARBA" id="ARBA00023125"/>
    </source>
</evidence>
<dbReference type="CDD" id="cd06986">
    <property type="entry name" value="cupin_MmsR-like_N"/>
    <property type="match status" value="1"/>
</dbReference>
<dbReference type="PRINTS" id="PR00032">
    <property type="entry name" value="HTHARAC"/>
</dbReference>
<gene>
    <name evidence="5" type="ORF">NEE14_009550</name>
</gene>
<dbReference type="Pfam" id="PF02311">
    <property type="entry name" value="AraC_binding"/>
    <property type="match status" value="1"/>
</dbReference>
<keyword evidence="2" id="KW-0238">DNA-binding</keyword>
<dbReference type="EMBL" id="CP146284">
    <property type="protein sequence ID" value="WWV65273.1"/>
    <property type="molecule type" value="Genomic_DNA"/>
</dbReference>
<sequence>MIKIKEGFKGERFAYLPDDILKAYSRNPLIQNLYIRKMGFFPHVKYHYVQKENGCDYGMLIYCTGGKGWYKIEGKNYEIKENQYIIIPQNIPYSFGADDADPWTIYWVHFKGLLMEQFIPKSHAPKNILPGDYSRVQDRLDLFEEIYNNFSMGYTLENMIYSSMCLYQFLASFIYLDQYRSVNLPTQHEHLLLSSRAVHYMQENIHQNLSLEQIAGYFKYSTSHFCTLFQKETGVSPINYFIRLKMQKACQYLEMTNRKINEVAALLGFEEPAYFTKMFTKMIGITPSQYRKRESSVHQKGASNSEREYN</sequence>
<protein>
    <submittedName>
        <fullName evidence="5">AraC family transcriptional regulator</fullName>
    </submittedName>
</protein>
<dbReference type="PROSITE" id="PS00041">
    <property type="entry name" value="HTH_ARAC_FAMILY_1"/>
    <property type="match status" value="1"/>
</dbReference>
<dbReference type="SMART" id="SM00342">
    <property type="entry name" value="HTH_ARAC"/>
    <property type="match status" value="1"/>
</dbReference>
<feature type="domain" description="HTH araC/xylS-type" evidence="4">
    <location>
        <begin position="195"/>
        <end position="293"/>
    </location>
</feature>
<evidence type="ECO:0000313" key="6">
    <source>
        <dbReference type="Proteomes" id="UP001320603"/>
    </source>
</evidence>
<dbReference type="InterPro" id="IPR018060">
    <property type="entry name" value="HTH_AraC"/>
</dbReference>
<dbReference type="InterPro" id="IPR037923">
    <property type="entry name" value="HTH-like"/>
</dbReference>
<name>A0ABZ2IIP7_9BACT</name>
<accession>A0ABZ2IIP7</accession>
<dbReference type="PANTHER" id="PTHR43280">
    <property type="entry name" value="ARAC-FAMILY TRANSCRIPTIONAL REGULATOR"/>
    <property type="match status" value="1"/>
</dbReference>
<keyword evidence="3" id="KW-0804">Transcription</keyword>
<keyword evidence="1" id="KW-0805">Transcription regulation</keyword>
<dbReference type="InterPro" id="IPR020449">
    <property type="entry name" value="Tscrpt_reg_AraC-type_HTH"/>
</dbReference>
<dbReference type="RefSeq" id="WP_251968232.1">
    <property type="nucleotide sequence ID" value="NZ_CP146284.1"/>
</dbReference>
<dbReference type="Pfam" id="PF12833">
    <property type="entry name" value="HTH_18"/>
    <property type="match status" value="1"/>
</dbReference>
<dbReference type="SUPFAM" id="SSF46689">
    <property type="entry name" value="Homeodomain-like"/>
    <property type="match status" value="2"/>
</dbReference>
<dbReference type="Proteomes" id="UP001320603">
    <property type="component" value="Chromosome"/>
</dbReference>
<evidence type="ECO:0000313" key="5">
    <source>
        <dbReference type="EMBL" id="WWV65273.1"/>
    </source>
</evidence>
<organism evidence="5 6">
    <name type="scientific">Parabacteroides absconsus</name>
    <dbReference type="NCBI Taxonomy" id="2951805"/>
    <lineage>
        <taxon>Bacteria</taxon>
        <taxon>Pseudomonadati</taxon>
        <taxon>Bacteroidota</taxon>
        <taxon>Bacteroidia</taxon>
        <taxon>Bacteroidales</taxon>
        <taxon>Tannerellaceae</taxon>
        <taxon>Parabacteroides</taxon>
    </lineage>
</organism>
<dbReference type="InterPro" id="IPR003313">
    <property type="entry name" value="AraC-bd"/>
</dbReference>
<evidence type="ECO:0000259" key="4">
    <source>
        <dbReference type="PROSITE" id="PS01124"/>
    </source>
</evidence>